<dbReference type="GO" id="GO:2001244">
    <property type="term" value="P:positive regulation of intrinsic apoptotic signaling pathway"/>
    <property type="evidence" value="ECO:0007669"/>
    <property type="project" value="TreeGrafter"/>
</dbReference>
<dbReference type="InterPro" id="IPR010479">
    <property type="entry name" value="BID"/>
</dbReference>
<organism evidence="9 10">
    <name type="scientific">Gymnodraco acuticeps</name>
    <name type="common">Antarctic dragonfish</name>
    <dbReference type="NCBI Taxonomy" id="8218"/>
    <lineage>
        <taxon>Eukaryota</taxon>
        <taxon>Metazoa</taxon>
        <taxon>Chordata</taxon>
        <taxon>Craniata</taxon>
        <taxon>Vertebrata</taxon>
        <taxon>Euteleostomi</taxon>
        <taxon>Actinopterygii</taxon>
        <taxon>Neopterygii</taxon>
        <taxon>Teleostei</taxon>
        <taxon>Neoteleostei</taxon>
        <taxon>Acanthomorphata</taxon>
        <taxon>Eupercaria</taxon>
        <taxon>Perciformes</taxon>
        <taxon>Notothenioidei</taxon>
        <taxon>Bathydraconidae</taxon>
        <taxon>Gymnodraco</taxon>
    </lineage>
</organism>
<protein>
    <recommendedName>
        <fullName evidence="3">BH3-interacting domain death agonist</fullName>
    </recommendedName>
</protein>
<gene>
    <name evidence="10" type="primary">bida</name>
</gene>
<dbReference type="PANTHER" id="PTHR35447:SF1">
    <property type="entry name" value="BH3-INTERACTING DOMAIN DEATH AGONIST"/>
    <property type="match status" value="1"/>
</dbReference>
<dbReference type="RefSeq" id="XP_034079225.1">
    <property type="nucleotide sequence ID" value="XM_034223334.1"/>
</dbReference>
<evidence type="ECO:0000256" key="1">
    <source>
        <dbReference type="ARBA" id="ARBA00004294"/>
    </source>
</evidence>
<proteinExistence type="predicted"/>
<dbReference type="GeneID" id="117550799"/>
<evidence type="ECO:0000256" key="8">
    <source>
        <dbReference type="ARBA" id="ARBA00023136"/>
    </source>
</evidence>
<keyword evidence="8" id="KW-0472">Membrane</keyword>
<dbReference type="PANTHER" id="PTHR35447">
    <property type="entry name" value="BH3-INTERACTING DOMAIN DEATH AGONIST"/>
    <property type="match status" value="1"/>
</dbReference>
<evidence type="ECO:0000256" key="2">
    <source>
        <dbReference type="ARBA" id="ARBA00004496"/>
    </source>
</evidence>
<accession>A0A6P8V219</accession>
<evidence type="ECO:0000256" key="6">
    <source>
        <dbReference type="ARBA" id="ARBA00022787"/>
    </source>
</evidence>
<evidence type="ECO:0000313" key="9">
    <source>
        <dbReference type="Proteomes" id="UP000515161"/>
    </source>
</evidence>
<dbReference type="KEGG" id="gacu:117550799"/>
<dbReference type="GO" id="GO:0090200">
    <property type="term" value="P:positive regulation of release of cytochrome c from mitochondria"/>
    <property type="evidence" value="ECO:0007669"/>
    <property type="project" value="TreeGrafter"/>
</dbReference>
<dbReference type="InParanoid" id="A0A6P8V219"/>
<evidence type="ECO:0000256" key="3">
    <source>
        <dbReference type="ARBA" id="ARBA00015802"/>
    </source>
</evidence>
<dbReference type="GO" id="GO:2001238">
    <property type="term" value="P:positive regulation of extrinsic apoptotic signaling pathway"/>
    <property type="evidence" value="ECO:0007669"/>
    <property type="project" value="TreeGrafter"/>
</dbReference>
<keyword evidence="9" id="KW-1185">Reference proteome</keyword>
<dbReference type="Proteomes" id="UP000515161">
    <property type="component" value="Unplaced"/>
</dbReference>
<keyword evidence="4" id="KW-0963">Cytoplasm</keyword>
<dbReference type="GO" id="GO:0005829">
    <property type="term" value="C:cytosol"/>
    <property type="evidence" value="ECO:0007669"/>
    <property type="project" value="TreeGrafter"/>
</dbReference>
<dbReference type="InterPro" id="IPR036834">
    <property type="entry name" value="Bcl-2-like_sf"/>
</dbReference>
<dbReference type="GO" id="GO:0005741">
    <property type="term" value="C:mitochondrial outer membrane"/>
    <property type="evidence" value="ECO:0007669"/>
    <property type="project" value="UniProtKB-SubCell"/>
</dbReference>
<comment type="subcellular location">
    <subcellularLocation>
        <location evidence="2">Cytoplasm</location>
    </subcellularLocation>
    <subcellularLocation>
        <location evidence="1">Mitochondrion outer membrane</location>
    </subcellularLocation>
</comment>
<sequence length="236" mass="26177">MLSPVLEGIRRSVIEVKQLTSKAQGTNRSYRWDLNSGQNAALLMWVFLQADSSTPEFSKELLNLGKEFNLSRDINFNLPCEEDIDDGDLETDGHLPIRAALQDILPSVELQWPMGRAQAADCQQIAGELREIAHQLQQNVVNQATQNLSRNMSNTPSAQWTGHLSREVQSVMQSVGLHHLSRERVMLALTLTLVKGVCALAPQLLRSVFVTALQFLNPAADPAAVPQPRQGYRGND</sequence>
<dbReference type="OrthoDB" id="9941774at2759"/>
<dbReference type="Gene3D" id="1.10.437.10">
    <property type="entry name" value="Blc2-like"/>
    <property type="match status" value="1"/>
</dbReference>
<evidence type="ECO:0000256" key="5">
    <source>
        <dbReference type="ARBA" id="ARBA00022703"/>
    </source>
</evidence>
<reference evidence="10" key="1">
    <citation type="submission" date="2025-08" db="UniProtKB">
        <authorList>
            <consortium name="RefSeq"/>
        </authorList>
    </citation>
    <scope>IDENTIFICATION</scope>
</reference>
<dbReference type="Pfam" id="PF06393">
    <property type="entry name" value="BID"/>
    <property type="match status" value="1"/>
</dbReference>
<keyword evidence="5" id="KW-0053">Apoptosis</keyword>
<keyword evidence="6" id="KW-1000">Mitochondrion outer membrane</keyword>
<keyword evidence="7" id="KW-0496">Mitochondrion</keyword>
<evidence type="ECO:0000313" key="10">
    <source>
        <dbReference type="RefSeq" id="XP_034079225.1"/>
    </source>
</evidence>
<dbReference type="GO" id="GO:0008637">
    <property type="term" value="P:apoptotic mitochondrial changes"/>
    <property type="evidence" value="ECO:0007669"/>
    <property type="project" value="TreeGrafter"/>
</dbReference>
<evidence type="ECO:0000256" key="7">
    <source>
        <dbReference type="ARBA" id="ARBA00023128"/>
    </source>
</evidence>
<dbReference type="SUPFAM" id="SSF56854">
    <property type="entry name" value="Bcl-2 inhibitors of programmed cell death"/>
    <property type="match status" value="1"/>
</dbReference>
<evidence type="ECO:0000256" key="4">
    <source>
        <dbReference type="ARBA" id="ARBA00022490"/>
    </source>
</evidence>
<dbReference type="AlphaFoldDB" id="A0A6P8V219"/>
<dbReference type="CTD" id="559425"/>
<name>A0A6P8V219_GYMAC</name>